<evidence type="ECO:0000313" key="2">
    <source>
        <dbReference type="EMBL" id="KAK7279127.1"/>
    </source>
</evidence>
<organism evidence="2 3">
    <name type="scientific">Clitoria ternatea</name>
    <name type="common">Butterfly pea</name>
    <dbReference type="NCBI Taxonomy" id="43366"/>
    <lineage>
        <taxon>Eukaryota</taxon>
        <taxon>Viridiplantae</taxon>
        <taxon>Streptophyta</taxon>
        <taxon>Embryophyta</taxon>
        <taxon>Tracheophyta</taxon>
        <taxon>Spermatophyta</taxon>
        <taxon>Magnoliopsida</taxon>
        <taxon>eudicotyledons</taxon>
        <taxon>Gunneridae</taxon>
        <taxon>Pentapetalae</taxon>
        <taxon>rosids</taxon>
        <taxon>fabids</taxon>
        <taxon>Fabales</taxon>
        <taxon>Fabaceae</taxon>
        <taxon>Papilionoideae</taxon>
        <taxon>50 kb inversion clade</taxon>
        <taxon>NPAAA clade</taxon>
        <taxon>indigoferoid/millettioid clade</taxon>
        <taxon>Phaseoleae</taxon>
        <taxon>Clitoria</taxon>
    </lineage>
</organism>
<feature type="chain" id="PRO_5043049502" description="LCR" evidence="1">
    <location>
        <begin position="30"/>
        <end position="72"/>
    </location>
</feature>
<dbReference type="Proteomes" id="UP001359559">
    <property type="component" value="Unassembled WGS sequence"/>
</dbReference>
<name>A0AAN9IH84_CLITE</name>
<keyword evidence="1" id="KW-0732">Signal</keyword>
<accession>A0AAN9IH84</accession>
<feature type="signal peptide" evidence="1">
    <location>
        <begin position="1"/>
        <end position="29"/>
    </location>
</feature>
<sequence>MSRMLVSTLWQKLIFATMVIVLLSVGVRSKTFCPGTCEKFPNCNAVCEALGYQKGQCVPPDRVFCCCGHKAM</sequence>
<dbReference type="AlphaFoldDB" id="A0AAN9IH84"/>
<proteinExistence type="predicted"/>
<evidence type="ECO:0008006" key="4">
    <source>
        <dbReference type="Google" id="ProtNLM"/>
    </source>
</evidence>
<comment type="caution">
    <text evidence="2">The sequence shown here is derived from an EMBL/GenBank/DDBJ whole genome shotgun (WGS) entry which is preliminary data.</text>
</comment>
<reference evidence="2 3" key="1">
    <citation type="submission" date="2024-01" db="EMBL/GenBank/DDBJ databases">
        <title>The genomes of 5 underutilized Papilionoideae crops provide insights into root nodulation and disease resistance.</title>
        <authorList>
            <person name="Yuan L."/>
        </authorList>
    </citation>
    <scope>NUCLEOTIDE SEQUENCE [LARGE SCALE GENOMIC DNA]</scope>
    <source>
        <strain evidence="2">LY-2023</strain>
        <tissue evidence="2">Leaf</tissue>
    </source>
</reference>
<gene>
    <name evidence="2" type="ORF">RJT34_24172</name>
</gene>
<dbReference type="EMBL" id="JAYKXN010000006">
    <property type="protein sequence ID" value="KAK7279127.1"/>
    <property type="molecule type" value="Genomic_DNA"/>
</dbReference>
<evidence type="ECO:0000313" key="3">
    <source>
        <dbReference type="Proteomes" id="UP001359559"/>
    </source>
</evidence>
<evidence type="ECO:0000256" key="1">
    <source>
        <dbReference type="SAM" id="SignalP"/>
    </source>
</evidence>
<keyword evidence="3" id="KW-1185">Reference proteome</keyword>
<protein>
    <recommendedName>
        <fullName evidence="4">LCR</fullName>
    </recommendedName>
</protein>